<dbReference type="InterPro" id="IPR012337">
    <property type="entry name" value="RNaseH-like_sf"/>
</dbReference>
<sequence>MAPKRTTPFQILAALLPGTSLRSTQAAYLQVLLVLWLVVPGRLNFTNLARYGGPSERTHRAWFQKPMPWVELNTSLILQMQDQQCLGRESIIGIDAVFIDKNGRCTPGVAQFWSGCQQRSLSGLEGSCVTWVDLDTQQPFPLSISQTPTDLPGEQTRTDVYAQDTLNTLAQLPPAMREQVLAVVGDAYYAKRKFVDPVADEGQLPFVGKLRRDASLKHLYFGPRTGRRGRPKKYDGQASLSDFSRWDVLPWMDACTAYTTVVYAVGLKRVVRVVALLWPGKSGMTLELLFSTDPTMDAGTIVKLYRARFAMEFPFRDGKQFAGLGDCQSRQAQALHFHWNMALHSVSVARASQLMSQRQRAGPLVFSMEDEKRRAYNEFFADRILSLLPGDLTCEKFAPQIADLLLLGVKAA</sequence>
<evidence type="ECO:0000259" key="1">
    <source>
        <dbReference type="Pfam" id="PF13546"/>
    </source>
</evidence>
<gene>
    <name evidence="2" type="ORF">BOO71_0005236</name>
</gene>
<dbReference type="STRING" id="249408.BOO71_0005236"/>
<comment type="caution">
    <text evidence="2">The sequence shown here is derived from an EMBL/GenBank/DDBJ whole genome shotgun (WGS) entry which is preliminary data.</text>
</comment>
<organism evidence="2 3">
    <name type="scientific">Deinococcus marmoris</name>
    <dbReference type="NCBI Taxonomy" id="249408"/>
    <lineage>
        <taxon>Bacteria</taxon>
        <taxon>Thermotogati</taxon>
        <taxon>Deinococcota</taxon>
        <taxon>Deinococci</taxon>
        <taxon>Deinococcales</taxon>
        <taxon>Deinococcaceae</taxon>
        <taxon>Deinococcus</taxon>
    </lineage>
</organism>
<dbReference type="InterPro" id="IPR038721">
    <property type="entry name" value="IS701-like_DDE_dom"/>
</dbReference>
<dbReference type="EMBL" id="MSTI01000063">
    <property type="protein sequence ID" value="OLV18634.1"/>
    <property type="molecule type" value="Genomic_DNA"/>
</dbReference>
<protein>
    <recommendedName>
        <fullName evidence="1">Transposase IS701-like DDE domain-containing protein</fullName>
    </recommendedName>
</protein>
<keyword evidence="3" id="KW-1185">Reference proteome</keyword>
<reference evidence="2 3" key="1">
    <citation type="submission" date="2017-01" db="EMBL/GenBank/DDBJ databases">
        <title>Genome Analysis of Deinococcus marmoris KOPRI26562.</title>
        <authorList>
            <person name="Kim J.H."/>
            <person name="Oh H.-M."/>
        </authorList>
    </citation>
    <scope>NUCLEOTIDE SEQUENCE [LARGE SCALE GENOMIC DNA]</scope>
    <source>
        <strain evidence="2 3">KOPRI26562</strain>
    </source>
</reference>
<name>A0A1U7P0E4_9DEIO</name>
<dbReference type="Pfam" id="PF13546">
    <property type="entry name" value="DDE_5"/>
    <property type="match status" value="1"/>
</dbReference>
<dbReference type="RefSeq" id="WP_075831610.1">
    <property type="nucleotide sequence ID" value="NZ_MSTI01000063.1"/>
</dbReference>
<dbReference type="AlphaFoldDB" id="A0A1U7P0E4"/>
<dbReference type="Proteomes" id="UP000186607">
    <property type="component" value="Unassembled WGS sequence"/>
</dbReference>
<proteinExistence type="predicted"/>
<evidence type="ECO:0000313" key="3">
    <source>
        <dbReference type="Proteomes" id="UP000186607"/>
    </source>
</evidence>
<accession>A0A1U7P0E4</accession>
<evidence type="ECO:0000313" key="2">
    <source>
        <dbReference type="EMBL" id="OLV18634.1"/>
    </source>
</evidence>
<dbReference type="OrthoDB" id="55651at2"/>
<feature type="domain" description="Transposase IS701-like DDE" evidence="1">
    <location>
        <begin position="22"/>
        <end position="250"/>
    </location>
</feature>
<dbReference type="SUPFAM" id="SSF53098">
    <property type="entry name" value="Ribonuclease H-like"/>
    <property type="match status" value="1"/>
</dbReference>